<feature type="transmembrane region" description="Helical" evidence="7">
    <location>
        <begin position="88"/>
        <end position="108"/>
    </location>
</feature>
<comment type="subcellular location">
    <subcellularLocation>
        <location evidence="1">Cell membrane</location>
        <topology evidence="1">Multi-pass membrane protein</topology>
    </subcellularLocation>
</comment>
<evidence type="ECO:0000256" key="2">
    <source>
        <dbReference type="ARBA" id="ARBA00006679"/>
    </source>
</evidence>
<dbReference type="InterPro" id="IPR051907">
    <property type="entry name" value="DoxX-like_oxidoreductase"/>
</dbReference>
<dbReference type="EMBL" id="MHIY01000023">
    <property type="protein sequence ID" value="OGY59531.1"/>
    <property type="molecule type" value="Genomic_DNA"/>
</dbReference>
<feature type="transmembrane region" description="Helical" evidence="7">
    <location>
        <begin position="120"/>
        <end position="139"/>
    </location>
</feature>
<dbReference type="GO" id="GO:0005886">
    <property type="term" value="C:plasma membrane"/>
    <property type="evidence" value="ECO:0007669"/>
    <property type="project" value="UniProtKB-SubCell"/>
</dbReference>
<name>A0A1G1Z4E8_9BACT</name>
<evidence type="ECO:0000313" key="8">
    <source>
        <dbReference type="EMBL" id="OGY59531.1"/>
    </source>
</evidence>
<evidence type="ECO:0000313" key="9">
    <source>
        <dbReference type="Proteomes" id="UP000178744"/>
    </source>
</evidence>
<dbReference type="PANTHER" id="PTHR33452">
    <property type="entry name" value="OXIDOREDUCTASE CATD-RELATED"/>
    <property type="match status" value="1"/>
</dbReference>
<evidence type="ECO:0000256" key="1">
    <source>
        <dbReference type="ARBA" id="ARBA00004651"/>
    </source>
</evidence>
<feature type="transmembrane region" description="Helical" evidence="7">
    <location>
        <begin position="20"/>
        <end position="39"/>
    </location>
</feature>
<evidence type="ECO:0000256" key="4">
    <source>
        <dbReference type="ARBA" id="ARBA00022692"/>
    </source>
</evidence>
<dbReference type="Proteomes" id="UP000178744">
    <property type="component" value="Unassembled WGS sequence"/>
</dbReference>
<evidence type="ECO:0000256" key="5">
    <source>
        <dbReference type="ARBA" id="ARBA00022989"/>
    </source>
</evidence>
<evidence type="ECO:0000256" key="3">
    <source>
        <dbReference type="ARBA" id="ARBA00022475"/>
    </source>
</evidence>
<dbReference type="InterPro" id="IPR032808">
    <property type="entry name" value="DoxX"/>
</dbReference>
<comment type="caution">
    <text evidence="8">The sequence shown here is derived from an EMBL/GenBank/DDBJ whole genome shotgun (WGS) entry which is preliminary data.</text>
</comment>
<proteinExistence type="inferred from homology"/>
<dbReference type="STRING" id="1797690.A3B23_01060"/>
<dbReference type="Pfam" id="PF07681">
    <property type="entry name" value="DoxX"/>
    <property type="match status" value="1"/>
</dbReference>
<keyword evidence="6 7" id="KW-0472">Membrane</keyword>
<sequence>MSKIIQKLLGDRSIEKYKDYGPLFLRVGLGIVFLLFGYQKLSVPEQTASQIQAILNVSLSLAAAANLSMGLAEILLGIGLIAGAFNRYVAPLAAAMVTLIFVSITLKYGIQNDPSLYRDIAIIGGALCLWFIGPGALSWDNRNKKTIV</sequence>
<comment type="similarity">
    <text evidence="2">Belongs to the DoxX family.</text>
</comment>
<feature type="transmembrane region" description="Helical" evidence="7">
    <location>
        <begin position="59"/>
        <end position="81"/>
    </location>
</feature>
<protein>
    <recommendedName>
        <fullName evidence="10">DoxX family protein</fullName>
    </recommendedName>
</protein>
<keyword evidence="5 7" id="KW-1133">Transmembrane helix</keyword>
<gene>
    <name evidence="8" type="ORF">A3B23_01060</name>
</gene>
<evidence type="ECO:0000256" key="6">
    <source>
        <dbReference type="ARBA" id="ARBA00023136"/>
    </source>
</evidence>
<keyword evidence="4 7" id="KW-0812">Transmembrane</keyword>
<evidence type="ECO:0008006" key="10">
    <source>
        <dbReference type="Google" id="ProtNLM"/>
    </source>
</evidence>
<organism evidence="8 9">
    <name type="scientific">Candidatus Colwellbacteria bacterium RIFCSPLOWO2_01_FULL_48_10</name>
    <dbReference type="NCBI Taxonomy" id="1797690"/>
    <lineage>
        <taxon>Bacteria</taxon>
        <taxon>Candidatus Colwelliibacteriota</taxon>
    </lineage>
</organism>
<accession>A0A1G1Z4E8</accession>
<dbReference type="PANTHER" id="PTHR33452:SF1">
    <property type="entry name" value="INNER MEMBRANE PROTEIN YPHA-RELATED"/>
    <property type="match status" value="1"/>
</dbReference>
<keyword evidence="3" id="KW-1003">Cell membrane</keyword>
<reference evidence="8 9" key="1">
    <citation type="journal article" date="2016" name="Nat. Commun.">
        <title>Thousands of microbial genomes shed light on interconnected biogeochemical processes in an aquifer system.</title>
        <authorList>
            <person name="Anantharaman K."/>
            <person name="Brown C.T."/>
            <person name="Hug L.A."/>
            <person name="Sharon I."/>
            <person name="Castelle C.J."/>
            <person name="Probst A.J."/>
            <person name="Thomas B.C."/>
            <person name="Singh A."/>
            <person name="Wilkins M.J."/>
            <person name="Karaoz U."/>
            <person name="Brodie E.L."/>
            <person name="Williams K.H."/>
            <person name="Hubbard S.S."/>
            <person name="Banfield J.F."/>
        </authorList>
    </citation>
    <scope>NUCLEOTIDE SEQUENCE [LARGE SCALE GENOMIC DNA]</scope>
</reference>
<evidence type="ECO:0000256" key="7">
    <source>
        <dbReference type="SAM" id="Phobius"/>
    </source>
</evidence>
<dbReference type="AlphaFoldDB" id="A0A1G1Z4E8"/>